<sequence length="179" mass="19972">MENNFDVCCTGLPTNFGIDPSPALPPRLNSPSASPSSPGATTSQRCWEQAQPLAAGLSEDFDDMGDALPFLPEMASSSEPEPPVDYIQWILESGINQGDIDALLMMMIKRGGQVPYHRELIAMWKKAAHLHTSFESSTFTVPLQGQPYEFTVYHRDLWSWMLDILQDPLLAPYLNWDAQ</sequence>
<name>A0AA39PZW4_9AGAR</name>
<gene>
    <name evidence="2" type="ORF">EDD18DRAFT_1356657</name>
</gene>
<proteinExistence type="predicted"/>
<accession>A0AA39PZW4</accession>
<comment type="caution">
    <text evidence="2">The sequence shown here is derived from an EMBL/GenBank/DDBJ whole genome shotgun (WGS) entry which is preliminary data.</text>
</comment>
<evidence type="ECO:0000256" key="1">
    <source>
        <dbReference type="SAM" id="MobiDB-lite"/>
    </source>
</evidence>
<dbReference type="EMBL" id="JAUEPU010000024">
    <property type="protein sequence ID" value="KAK0493668.1"/>
    <property type="molecule type" value="Genomic_DNA"/>
</dbReference>
<evidence type="ECO:0000313" key="2">
    <source>
        <dbReference type="EMBL" id="KAK0493668.1"/>
    </source>
</evidence>
<feature type="compositionally biased region" description="Low complexity" evidence="1">
    <location>
        <begin position="26"/>
        <end position="38"/>
    </location>
</feature>
<feature type="region of interest" description="Disordered" evidence="1">
    <location>
        <begin position="19"/>
        <end position="47"/>
    </location>
</feature>
<organism evidence="2 3">
    <name type="scientific">Armillaria luteobubalina</name>
    <dbReference type="NCBI Taxonomy" id="153913"/>
    <lineage>
        <taxon>Eukaryota</taxon>
        <taxon>Fungi</taxon>
        <taxon>Dikarya</taxon>
        <taxon>Basidiomycota</taxon>
        <taxon>Agaricomycotina</taxon>
        <taxon>Agaricomycetes</taxon>
        <taxon>Agaricomycetidae</taxon>
        <taxon>Agaricales</taxon>
        <taxon>Marasmiineae</taxon>
        <taxon>Physalacriaceae</taxon>
        <taxon>Armillaria</taxon>
    </lineage>
</organism>
<dbReference type="AlphaFoldDB" id="A0AA39PZW4"/>
<protein>
    <submittedName>
        <fullName evidence="2">Uncharacterized protein</fullName>
    </submittedName>
</protein>
<reference evidence="2" key="1">
    <citation type="submission" date="2023-06" db="EMBL/GenBank/DDBJ databases">
        <authorList>
            <consortium name="Lawrence Berkeley National Laboratory"/>
            <person name="Ahrendt S."/>
            <person name="Sahu N."/>
            <person name="Indic B."/>
            <person name="Wong-Bajracharya J."/>
            <person name="Merenyi Z."/>
            <person name="Ke H.-M."/>
            <person name="Monk M."/>
            <person name="Kocsube S."/>
            <person name="Drula E."/>
            <person name="Lipzen A."/>
            <person name="Balint B."/>
            <person name="Henrissat B."/>
            <person name="Andreopoulos B."/>
            <person name="Martin F.M."/>
            <person name="Harder C.B."/>
            <person name="Rigling D."/>
            <person name="Ford K.L."/>
            <person name="Foster G.D."/>
            <person name="Pangilinan J."/>
            <person name="Papanicolaou A."/>
            <person name="Barry K."/>
            <person name="LaButti K."/>
            <person name="Viragh M."/>
            <person name="Koriabine M."/>
            <person name="Yan M."/>
            <person name="Riley R."/>
            <person name="Champramary S."/>
            <person name="Plett K.L."/>
            <person name="Tsai I.J."/>
            <person name="Slot J."/>
            <person name="Sipos G."/>
            <person name="Plett J."/>
            <person name="Nagy L.G."/>
            <person name="Grigoriev I.V."/>
        </authorList>
    </citation>
    <scope>NUCLEOTIDE SEQUENCE</scope>
    <source>
        <strain evidence="2">HWK02</strain>
    </source>
</reference>
<evidence type="ECO:0000313" key="3">
    <source>
        <dbReference type="Proteomes" id="UP001175228"/>
    </source>
</evidence>
<keyword evidence="3" id="KW-1185">Reference proteome</keyword>
<dbReference type="Proteomes" id="UP001175228">
    <property type="component" value="Unassembled WGS sequence"/>
</dbReference>